<evidence type="ECO:0000256" key="7">
    <source>
        <dbReference type="ARBA" id="ARBA00023077"/>
    </source>
</evidence>
<sequence>MRPILFTAAALAALSTHAYGQTPVSELVVTAPRLATTPELVTGLRTIERDEIEARQATFAADVLNTLPGVSVFRRGVGGLATVRLRGAEADKTLVLIDGVPVNDPADPSGAFDFGALQLADVERVELLSGPQGSLWGSDAIGGVIAFHTRELDGWALEAEAGSYGSVRGALSGGLAADRYAFGGSVAGFRTDGVSKAAVGTEDDAFETVTASAHGRVDLTDAVRLDGRLRYTSAEVEIDGFAPPDFRLADTAAINKSRAWSGFGRVTADGPWGFTHKLSLGLSDLTRTDVSDFPSRFTADREVWRWTAERGGTEDPWAVVAGLERQEIAADLDGRTGADLSTSAAFAVGRARLGPVTATASLRHDDPDAYRSKTTGRLSLAAELGAGFVATASAGQGFKTPTLSQLVCDFCFPAGPALDLKPETAEGYDLRLGWRSDDGAWSAALTGYRLTVKDQIAYVAGRYVNIARTRSEGLEAEATGRLTDQLSLRLAYAHTDAIDMTTDASLLRVPDHSGSASLFWDGDRLSGALTVRGESSQADTDVDGFSRIRRKGFVVADLAGAWKLTDRVSLTGRIENLADTRYQEAYGYREPGRSVFVGVRVSD</sequence>
<evidence type="ECO:0000256" key="9">
    <source>
        <dbReference type="ARBA" id="ARBA00023237"/>
    </source>
</evidence>
<proteinExistence type="inferred from homology"/>
<evidence type="ECO:0000259" key="14">
    <source>
        <dbReference type="Pfam" id="PF07715"/>
    </source>
</evidence>
<keyword evidence="9 10" id="KW-0998">Cell outer membrane</keyword>
<evidence type="ECO:0000256" key="3">
    <source>
        <dbReference type="ARBA" id="ARBA00022452"/>
    </source>
</evidence>
<feature type="domain" description="TonB-dependent receptor plug" evidence="14">
    <location>
        <begin position="45"/>
        <end position="144"/>
    </location>
</feature>
<dbReference type="Proteomes" id="UP001597237">
    <property type="component" value="Unassembled WGS sequence"/>
</dbReference>
<dbReference type="Gene3D" id="2.40.170.20">
    <property type="entry name" value="TonB-dependent receptor, beta-barrel domain"/>
    <property type="match status" value="1"/>
</dbReference>
<evidence type="ECO:0000256" key="10">
    <source>
        <dbReference type="PROSITE-ProRule" id="PRU01360"/>
    </source>
</evidence>
<reference evidence="16" key="1">
    <citation type="journal article" date="2019" name="Int. J. Syst. Evol. Microbiol.">
        <title>The Global Catalogue of Microorganisms (GCM) 10K type strain sequencing project: providing services to taxonomists for standard genome sequencing and annotation.</title>
        <authorList>
            <consortium name="The Broad Institute Genomics Platform"/>
            <consortium name="The Broad Institute Genome Sequencing Center for Infectious Disease"/>
            <person name="Wu L."/>
            <person name="Ma J."/>
        </authorList>
    </citation>
    <scope>NUCLEOTIDE SEQUENCE [LARGE SCALE GENOMIC DNA]</scope>
    <source>
        <strain evidence="16">DFY28</strain>
    </source>
</reference>
<dbReference type="PANTHER" id="PTHR30069">
    <property type="entry name" value="TONB-DEPENDENT OUTER MEMBRANE RECEPTOR"/>
    <property type="match status" value="1"/>
</dbReference>
<dbReference type="Gene3D" id="2.170.130.10">
    <property type="entry name" value="TonB-dependent receptor, plug domain"/>
    <property type="match status" value="1"/>
</dbReference>
<keyword evidence="5 12" id="KW-0732">Signal</keyword>
<evidence type="ECO:0000256" key="11">
    <source>
        <dbReference type="RuleBase" id="RU003357"/>
    </source>
</evidence>
<gene>
    <name evidence="15" type="ORF">ACFSC0_06390</name>
</gene>
<dbReference type="InterPro" id="IPR012910">
    <property type="entry name" value="Plug_dom"/>
</dbReference>
<evidence type="ECO:0000256" key="5">
    <source>
        <dbReference type="ARBA" id="ARBA00022729"/>
    </source>
</evidence>
<dbReference type="EMBL" id="JBHUEY010000001">
    <property type="protein sequence ID" value="MFD1783017.1"/>
    <property type="molecule type" value="Genomic_DNA"/>
</dbReference>
<keyword evidence="8 10" id="KW-0472">Membrane</keyword>
<keyword evidence="15" id="KW-0675">Receptor</keyword>
<dbReference type="InterPro" id="IPR036942">
    <property type="entry name" value="Beta-barrel_TonB_sf"/>
</dbReference>
<dbReference type="InterPro" id="IPR000531">
    <property type="entry name" value="Beta-barrel_TonB"/>
</dbReference>
<dbReference type="SUPFAM" id="SSF56935">
    <property type="entry name" value="Porins"/>
    <property type="match status" value="1"/>
</dbReference>
<evidence type="ECO:0000313" key="15">
    <source>
        <dbReference type="EMBL" id="MFD1783017.1"/>
    </source>
</evidence>
<feature type="chain" id="PRO_5046951690" evidence="12">
    <location>
        <begin position="21"/>
        <end position="603"/>
    </location>
</feature>
<evidence type="ECO:0000256" key="6">
    <source>
        <dbReference type="ARBA" id="ARBA00023065"/>
    </source>
</evidence>
<dbReference type="InterPro" id="IPR037066">
    <property type="entry name" value="Plug_dom_sf"/>
</dbReference>
<keyword evidence="2 10" id="KW-0813">Transport</keyword>
<dbReference type="InterPro" id="IPR039426">
    <property type="entry name" value="TonB-dep_rcpt-like"/>
</dbReference>
<dbReference type="CDD" id="cd01347">
    <property type="entry name" value="ligand_gated_channel"/>
    <property type="match status" value="1"/>
</dbReference>
<keyword evidence="6" id="KW-0406">Ion transport</keyword>
<dbReference type="PANTHER" id="PTHR30069:SF53">
    <property type="entry name" value="COLICIN I RECEPTOR-RELATED"/>
    <property type="match status" value="1"/>
</dbReference>
<feature type="domain" description="TonB-dependent receptor-like beta-barrel" evidence="13">
    <location>
        <begin position="165"/>
        <end position="577"/>
    </location>
</feature>
<keyword evidence="4 10" id="KW-0812">Transmembrane</keyword>
<evidence type="ECO:0000256" key="1">
    <source>
        <dbReference type="ARBA" id="ARBA00004571"/>
    </source>
</evidence>
<evidence type="ECO:0000256" key="4">
    <source>
        <dbReference type="ARBA" id="ARBA00022692"/>
    </source>
</evidence>
<evidence type="ECO:0000259" key="13">
    <source>
        <dbReference type="Pfam" id="PF00593"/>
    </source>
</evidence>
<dbReference type="RefSeq" id="WP_377282459.1">
    <property type="nucleotide sequence ID" value="NZ_JBHRSI010000007.1"/>
</dbReference>
<comment type="caution">
    <text evidence="15">The sequence shown here is derived from an EMBL/GenBank/DDBJ whole genome shotgun (WGS) entry which is preliminary data.</text>
</comment>
<name>A0ABW4MYF6_9CAUL</name>
<accession>A0ABW4MYF6</accession>
<comment type="subcellular location">
    <subcellularLocation>
        <location evidence="1 10">Cell outer membrane</location>
        <topology evidence="1 10">Multi-pass membrane protein</topology>
    </subcellularLocation>
</comment>
<organism evidence="15 16">
    <name type="scientific">Phenylobacterium terrae</name>
    <dbReference type="NCBI Taxonomy" id="2665495"/>
    <lineage>
        <taxon>Bacteria</taxon>
        <taxon>Pseudomonadati</taxon>
        <taxon>Pseudomonadota</taxon>
        <taxon>Alphaproteobacteria</taxon>
        <taxon>Caulobacterales</taxon>
        <taxon>Caulobacteraceae</taxon>
        <taxon>Phenylobacterium</taxon>
    </lineage>
</organism>
<evidence type="ECO:0000256" key="12">
    <source>
        <dbReference type="SAM" id="SignalP"/>
    </source>
</evidence>
<dbReference type="Pfam" id="PF07715">
    <property type="entry name" value="Plug"/>
    <property type="match status" value="1"/>
</dbReference>
<feature type="signal peptide" evidence="12">
    <location>
        <begin position="1"/>
        <end position="20"/>
    </location>
</feature>
<evidence type="ECO:0000313" key="16">
    <source>
        <dbReference type="Proteomes" id="UP001597237"/>
    </source>
</evidence>
<comment type="similarity">
    <text evidence="10 11">Belongs to the TonB-dependent receptor family.</text>
</comment>
<evidence type="ECO:0000256" key="8">
    <source>
        <dbReference type="ARBA" id="ARBA00023136"/>
    </source>
</evidence>
<evidence type="ECO:0000256" key="2">
    <source>
        <dbReference type="ARBA" id="ARBA00022448"/>
    </source>
</evidence>
<protein>
    <submittedName>
        <fullName evidence="15">TonB-dependent receptor plug domain-containing protein</fullName>
    </submittedName>
</protein>
<keyword evidence="3 10" id="KW-1134">Transmembrane beta strand</keyword>
<dbReference type="PROSITE" id="PS52016">
    <property type="entry name" value="TONB_DEPENDENT_REC_3"/>
    <property type="match status" value="1"/>
</dbReference>
<keyword evidence="7 11" id="KW-0798">TonB box</keyword>
<keyword evidence="16" id="KW-1185">Reference proteome</keyword>
<dbReference type="Pfam" id="PF00593">
    <property type="entry name" value="TonB_dep_Rec_b-barrel"/>
    <property type="match status" value="1"/>
</dbReference>